<feature type="region of interest" description="Disordered" evidence="1">
    <location>
        <begin position="116"/>
        <end position="158"/>
    </location>
</feature>
<feature type="compositionally biased region" description="Acidic residues" evidence="1">
    <location>
        <begin position="132"/>
        <end position="158"/>
    </location>
</feature>
<dbReference type="EMBL" id="HBNS01036381">
    <property type="protein sequence ID" value="CAE4632955.1"/>
    <property type="molecule type" value="Transcribed_RNA"/>
</dbReference>
<evidence type="ECO:0008006" key="4">
    <source>
        <dbReference type="Google" id="ProtNLM"/>
    </source>
</evidence>
<gene>
    <name evidence="3" type="ORF">DBRI00130_LOCUS28437</name>
    <name evidence="2" type="ORF">DBRI1063_LOCUS23352</name>
</gene>
<sequence length="158" mass="17862">MLSANLLRSTSRIASRRVNAARTTSLNGSKRRMGGGQPESQSMKAELWGGHSKEPEGWENTIYVTYAVGFVIVSMTLGMAPETSIKAWASNEAQARLDLLKEGKVEKIEFGTHYNTTDRMYDFDSPNPDNPFNEEEDDDEDDDDDEEEEEEEEEEDDE</sequence>
<evidence type="ECO:0000313" key="3">
    <source>
        <dbReference type="EMBL" id="CAE4632955.1"/>
    </source>
</evidence>
<dbReference type="PANTHER" id="PTHR40637:SF1">
    <property type="entry name" value="ESSS SUBUNIT OF NADH:UBIQUINONE OXIDOREDUCTASE (COMPLEX I) PROTEIN"/>
    <property type="match status" value="1"/>
</dbReference>
<evidence type="ECO:0000256" key="1">
    <source>
        <dbReference type="SAM" id="MobiDB-lite"/>
    </source>
</evidence>
<organism evidence="2">
    <name type="scientific">Ditylum brightwellii</name>
    <dbReference type="NCBI Taxonomy" id="49249"/>
    <lineage>
        <taxon>Eukaryota</taxon>
        <taxon>Sar</taxon>
        <taxon>Stramenopiles</taxon>
        <taxon>Ochrophyta</taxon>
        <taxon>Bacillariophyta</taxon>
        <taxon>Mediophyceae</taxon>
        <taxon>Lithodesmiophycidae</taxon>
        <taxon>Lithodesmiales</taxon>
        <taxon>Lithodesmiaceae</taxon>
        <taxon>Ditylum</taxon>
    </lineage>
</organism>
<dbReference type="AlphaFoldDB" id="A0A6S8S6Z8"/>
<protein>
    <recommendedName>
        <fullName evidence="4">Complex I-ESSS</fullName>
    </recommendedName>
</protein>
<accession>A0A6S8S6Z8</accession>
<name>A0A6S8S6Z8_9STRA</name>
<reference evidence="2" key="1">
    <citation type="submission" date="2021-01" db="EMBL/GenBank/DDBJ databases">
        <authorList>
            <person name="Corre E."/>
            <person name="Pelletier E."/>
            <person name="Niang G."/>
            <person name="Scheremetjew M."/>
            <person name="Finn R."/>
            <person name="Kale V."/>
            <person name="Holt S."/>
            <person name="Cochrane G."/>
            <person name="Meng A."/>
            <person name="Brown T."/>
            <person name="Cohen L."/>
        </authorList>
    </citation>
    <scope>NUCLEOTIDE SEQUENCE</scope>
    <source>
        <strain evidence="3">GSO104</strain>
        <strain evidence="2">Pop2</strain>
    </source>
</reference>
<feature type="region of interest" description="Disordered" evidence="1">
    <location>
        <begin position="18"/>
        <end position="42"/>
    </location>
</feature>
<evidence type="ECO:0000313" key="2">
    <source>
        <dbReference type="EMBL" id="CAD9354184.1"/>
    </source>
</evidence>
<proteinExistence type="predicted"/>
<dbReference type="PANTHER" id="PTHR40637">
    <property type="entry name" value="ESSS SUBUNIT OF NADH:UBIQUINONE OXIDOREDUCTASE (COMPLEX I) PROTEIN"/>
    <property type="match status" value="1"/>
</dbReference>
<dbReference type="EMBL" id="HBGN01036413">
    <property type="protein sequence ID" value="CAD9354184.1"/>
    <property type="molecule type" value="Transcribed_RNA"/>
</dbReference>